<accession>A0A317SZ97</accession>
<evidence type="ECO:0000313" key="1">
    <source>
        <dbReference type="EMBL" id="PWW79773.1"/>
    </source>
</evidence>
<organism evidence="1 2">
    <name type="scientific">Tuber magnatum</name>
    <name type="common">white Piedmont truffle</name>
    <dbReference type="NCBI Taxonomy" id="42249"/>
    <lineage>
        <taxon>Eukaryota</taxon>
        <taxon>Fungi</taxon>
        <taxon>Dikarya</taxon>
        <taxon>Ascomycota</taxon>
        <taxon>Pezizomycotina</taxon>
        <taxon>Pezizomycetes</taxon>
        <taxon>Pezizales</taxon>
        <taxon>Tuberaceae</taxon>
        <taxon>Tuber</taxon>
    </lineage>
</organism>
<evidence type="ECO:0000313" key="2">
    <source>
        <dbReference type="Proteomes" id="UP000246991"/>
    </source>
</evidence>
<protein>
    <submittedName>
        <fullName evidence="1">Uncharacterized protein</fullName>
    </submittedName>
</protein>
<reference evidence="1 2" key="1">
    <citation type="submission" date="2018-03" db="EMBL/GenBank/DDBJ databases">
        <title>Genomes of Pezizomycetes fungi and the evolution of truffles.</title>
        <authorList>
            <person name="Murat C."/>
            <person name="Payen T."/>
            <person name="Noel B."/>
            <person name="Kuo A."/>
            <person name="Martin F.M."/>
        </authorList>
    </citation>
    <scope>NUCLEOTIDE SEQUENCE [LARGE SCALE GENOMIC DNA]</scope>
    <source>
        <strain evidence="1">091103-1</strain>
    </source>
</reference>
<name>A0A317SZ97_9PEZI</name>
<proteinExistence type="predicted"/>
<sequence>MAVPSRPELLAVPPWGPAGPPDAFAGFNGDWSGSSEKLPDAYIKLRGTKFPEVVCEAGWAETHKDLVDDARLWLLHTGGETKVVIVLSFTETNTGNTLETENEIVGAQMGKGRKRTAEEMMIESIDALTNFNELAQRLTDLNQQAKLRKPLVRDLKATLHVYPACENRKDIIEVFGTTVVPSPSVDAGEPREFGITLKDVLGDRVPEDQDPMDRIIFSLPELKEFATDSLLDTEGFRATRRAKKLMKETGVWEDKETFAQYKRRRYDPERISK</sequence>
<gene>
    <name evidence="1" type="ORF">C7212DRAFT_340495</name>
</gene>
<comment type="caution">
    <text evidence="1">The sequence shown here is derived from an EMBL/GenBank/DDBJ whole genome shotgun (WGS) entry which is preliminary data.</text>
</comment>
<dbReference type="Proteomes" id="UP000246991">
    <property type="component" value="Unassembled WGS sequence"/>
</dbReference>
<dbReference type="EMBL" id="PYWC01000006">
    <property type="protein sequence ID" value="PWW79773.1"/>
    <property type="molecule type" value="Genomic_DNA"/>
</dbReference>
<dbReference type="AlphaFoldDB" id="A0A317SZ97"/>
<keyword evidence="2" id="KW-1185">Reference proteome</keyword>
<dbReference type="OrthoDB" id="76567at2759"/>